<accession>A0ABN0BF39</accession>
<dbReference type="Proteomes" id="UP000005101">
    <property type="component" value="Unassembled WGS sequence"/>
</dbReference>
<dbReference type="EMBL" id="EQ973213">
    <property type="protein sequence ID" value="EFR51550.1"/>
    <property type="molecule type" value="Genomic_DNA"/>
</dbReference>
<evidence type="ECO:0000313" key="1">
    <source>
        <dbReference type="EMBL" id="EFR51550.1"/>
    </source>
</evidence>
<evidence type="ECO:0000313" key="2">
    <source>
        <dbReference type="Proteomes" id="UP000005101"/>
    </source>
</evidence>
<reference evidence="1 2" key="1">
    <citation type="submission" date="2008-12" db="EMBL/GenBank/DDBJ databases">
        <title>Annotation of Bacteroides fragilis strain 3_1_12.</title>
        <authorList>
            <consortium name="The Broad Institute Genome Sequencing Platform"/>
            <person name="Ward D."/>
            <person name="Young S.K."/>
            <person name="Kodira C.D."/>
            <person name="Zeng Q."/>
            <person name="Koehrsen M."/>
            <person name="Alvarado L."/>
            <person name="Berlin A."/>
            <person name="Borenstein D."/>
            <person name="Chen Z."/>
            <person name="Engels R."/>
            <person name="Freedman E."/>
            <person name="Gellesch M."/>
            <person name="Goldberg J."/>
            <person name="Griggs A."/>
            <person name="Gujja S."/>
            <person name="Heiman D."/>
            <person name="Hepburn T."/>
            <person name="Howarth C."/>
            <person name="Jen D."/>
            <person name="Larson L."/>
            <person name="Lewis B."/>
            <person name="Mehta T."/>
            <person name="Park D."/>
            <person name="Pearson M."/>
            <person name="Roberts A."/>
            <person name="Saif S."/>
            <person name="Shea T."/>
            <person name="Shenoy N."/>
            <person name="Sisk P."/>
            <person name="Stolte C."/>
            <person name="Sykes S."/>
            <person name="Walk T."/>
            <person name="White J."/>
            <person name="Yandava C."/>
            <person name="Allen-Vercoe E."/>
            <person name="Strauss J."/>
            <person name="Ambrose C."/>
            <person name="Lander E."/>
            <person name="Nusbaum C."/>
            <person name="Galagan J."/>
            <person name="Birren B."/>
        </authorList>
    </citation>
    <scope>NUCLEOTIDE SEQUENCE [LARGE SCALE GENOMIC DNA]</scope>
    <source>
        <strain evidence="1 2">3_1_12</strain>
    </source>
</reference>
<protein>
    <submittedName>
        <fullName evidence="1">Uncharacterized protein</fullName>
    </submittedName>
</protein>
<keyword evidence="2" id="KW-1185">Reference proteome</keyword>
<organism evidence="1 2">
    <name type="scientific">Bacteroides fragilis 3_1_12</name>
    <dbReference type="NCBI Taxonomy" id="457424"/>
    <lineage>
        <taxon>Bacteria</taxon>
        <taxon>Pseudomonadati</taxon>
        <taxon>Bacteroidota</taxon>
        <taxon>Bacteroidia</taxon>
        <taxon>Bacteroidales</taxon>
        <taxon>Bacteroidaceae</taxon>
        <taxon>Bacteroides</taxon>
    </lineage>
</organism>
<gene>
    <name evidence="1" type="ORF">BFAG_00244</name>
</gene>
<sequence>MNKVGNNPQQGIFPTLFIHIICSAVTLSPSRSHLPHSFLKPCSKVLQIQNDIIPFKVLKN</sequence>
<proteinExistence type="predicted"/>
<name>A0ABN0BF39_BACFG</name>